<evidence type="ECO:0000313" key="1">
    <source>
        <dbReference type="EMBL" id="RZC42156.1"/>
    </source>
</evidence>
<comment type="caution">
    <text evidence="1">The sequence shown here is derived from an EMBL/GenBank/DDBJ whole genome shotgun (WGS) entry which is preliminary data.</text>
</comment>
<organism evidence="1 2">
    <name type="scientific">Asbolus verrucosus</name>
    <name type="common">Desert ironclad beetle</name>
    <dbReference type="NCBI Taxonomy" id="1661398"/>
    <lineage>
        <taxon>Eukaryota</taxon>
        <taxon>Metazoa</taxon>
        <taxon>Ecdysozoa</taxon>
        <taxon>Arthropoda</taxon>
        <taxon>Hexapoda</taxon>
        <taxon>Insecta</taxon>
        <taxon>Pterygota</taxon>
        <taxon>Neoptera</taxon>
        <taxon>Endopterygota</taxon>
        <taxon>Coleoptera</taxon>
        <taxon>Polyphaga</taxon>
        <taxon>Cucujiformia</taxon>
        <taxon>Tenebrionidae</taxon>
        <taxon>Pimeliinae</taxon>
        <taxon>Asbolus</taxon>
    </lineage>
</organism>
<dbReference type="OrthoDB" id="6595846at2759"/>
<dbReference type="GO" id="GO:0005549">
    <property type="term" value="F:odorant binding"/>
    <property type="evidence" value="ECO:0007669"/>
    <property type="project" value="InterPro"/>
</dbReference>
<keyword evidence="2" id="KW-1185">Reference proteome</keyword>
<dbReference type="EMBL" id="QDEB01010382">
    <property type="protein sequence ID" value="RZC42156.1"/>
    <property type="molecule type" value="Genomic_DNA"/>
</dbReference>
<dbReference type="InterPro" id="IPR036728">
    <property type="entry name" value="PBP_GOBP_sf"/>
</dbReference>
<reference evidence="1 2" key="1">
    <citation type="submission" date="2017-03" db="EMBL/GenBank/DDBJ databases">
        <title>Genome of the blue death feigning beetle - Asbolus verrucosus.</title>
        <authorList>
            <person name="Rider S.D."/>
        </authorList>
    </citation>
    <scope>NUCLEOTIDE SEQUENCE [LARGE SCALE GENOMIC DNA]</scope>
    <source>
        <strain evidence="1">Butters</strain>
        <tissue evidence="1">Head and leg muscle</tissue>
    </source>
</reference>
<dbReference type="SUPFAM" id="SSF47565">
    <property type="entry name" value="Insect pheromone/odorant-binding proteins"/>
    <property type="match status" value="1"/>
</dbReference>
<accession>A0A482WAG4</accession>
<protein>
    <submittedName>
        <fullName evidence="1">PBP GOBP domain containing protein</fullName>
    </submittedName>
</protein>
<dbReference type="Pfam" id="PF01395">
    <property type="entry name" value="PBP_GOBP"/>
    <property type="match status" value="1"/>
</dbReference>
<name>A0A482WAG4_ASBVE</name>
<dbReference type="Gene3D" id="1.10.238.20">
    <property type="entry name" value="Pheromone/general odorant binding protein domain"/>
    <property type="match status" value="1"/>
</dbReference>
<sequence>DIKSFLANKVPNSHKGKCWLFCFHKRLQIQLKDGTFDDDGIINFLRPLKRYNQLYFDYILRLFSTCAEKAAIDDDPCIYSSNFFNCVLEEAE</sequence>
<dbReference type="AlphaFoldDB" id="A0A482WAG4"/>
<dbReference type="InterPro" id="IPR006170">
    <property type="entry name" value="PBP/GOBP"/>
</dbReference>
<dbReference type="CDD" id="cd23992">
    <property type="entry name" value="PBP_GOBP"/>
    <property type="match status" value="1"/>
</dbReference>
<gene>
    <name evidence="1" type="ORF">BDFB_014527</name>
</gene>
<evidence type="ECO:0000313" key="2">
    <source>
        <dbReference type="Proteomes" id="UP000292052"/>
    </source>
</evidence>
<proteinExistence type="predicted"/>
<feature type="non-terminal residue" evidence="1">
    <location>
        <position position="1"/>
    </location>
</feature>
<dbReference type="Proteomes" id="UP000292052">
    <property type="component" value="Unassembled WGS sequence"/>
</dbReference>
<feature type="non-terminal residue" evidence="1">
    <location>
        <position position="92"/>
    </location>
</feature>